<proteinExistence type="predicted"/>
<sequence length="74" mass="8453">MATRTVVSVLAESSNCCSRHDLDGKGKADSFWLPPPFCYDKIIYPRFRYFKVVSDAVRIETPDTNLEPIKHAFT</sequence>
<comment type="caution">
    <text evidence="1">The sequence shown here is derived from an EMBL/GenBank/DDBJ whole genome shotgun (WGS) entry which is preliminary data.</text>
</comment>
<reference evidence="1" key="1">
    <citation type="submission" date="2022-07" db="EMBL/GenBank/DDBJ databases">
        <title>The genome of Lyophyllum shimeji provides insight into the initial evolution of ectomycorrhizal fungal genome.</title>
        <authorList>
            <person name="Kobayashi Y."/>
            <person name="Shibata T."/>
            <person name="Hirakawa H."/>
            <person name="Shigenobu S."/>
            <person name="Nishiyama T."/>
            <person name="Yamada A."/>
            <person name="Hasebe M."/>
            <person name="Kawaguchi M."/>
        </authorList>
    </citation>
    <scope>NUCLEOTIDE SEQUENCE</scope>
    <source>
        <strain evidence="1">AT787</strain>
    </source>
</reference>
<dbReference type="AlphaFoldDB" id="A0A9P3Q0S4"/>
<gene>
    <name evidence="1" type="ORF">LshimejAT787_1900620</name>
</gene>
<protein>
    <submittedName>
        <fullName evidence="1">Uncharacterized protein</fullName>
    </submittedName>
</protein>
<name>A0A9P3Q0S4_LYOSH</name>
<accession>A0A9P3Q0S4</accession>
<evidence type="ECO:0000313" key="1">
    <source>
        <dbReference type="EMBL" id="GLB44984.1"/>
    </source>
</evidence>
<organism evidence="1 2">
    <name type="scientific">Lyophyllum shimeji</name>
    <name type="common">Hon-shimeji</name>
    <name type="synonym">Tricholoma shimeji</name>
    <dbReference type="NCBI Taxonomy" id="47721"/>
    <lineage>
        <taxon>Eukaryota</taxon>
        <taxon>Fungi</taxon>
        <taxon>Dikarya</taxon>
        <taxon>Basidiomycota</taxon>
        <taxon>Agaricomycotina</taxon>
        <taxon>Agaricomycetes</taxon>
        <taxon>Agaricomycetidae</taxon>
        <taxon>Agaricales</taxon>
        <taxon>Tricholomatineae</taxon>
        <taxon>Lyophyllaceae</taxon>
        <taxon>Lyophyllum</taxon>
    </lineage>
</organism>
<dbReference type="Proteomes" id="UP001063166">
    <property type="component" value="Unassembled WGS sequence"/>
</dbReference>
<dbReference type="EMBL" id="BRPK01000019">
    <property type="protein sequence ID" value="GLB44984.1"/>
    <property type="molecule type" value="Genomic_DNA"/>
</dbReference>
<keyword evidence="2" id="KW-1185">Reference proteome</keyword>
<evidence type="ECO:0000313" key="2">
    <source>
        <dbReference type="Proteomes" id="UP001063166"/>
    </source>
</evidence>